<feature type="region of interest" description="Disordered" evidence="1">
    <location>
        <begin position="22"/>
        <end position="47"/>
    </location>
</feature>
<reference evidence="3" key="1">
    <citation type="submission" date="2023-10" db="EMBL/GenBank/DDBJ databases">
        <authorList>
            <person name="Chen Y."/>
            <person name="Shah S."/>
            <person name="Dougan E. K."/>
            <person name="Thang M."/>
            <person name="Chan C."/>
        </authorList>
    </citation>
    <scope>NUCLEOTIDE SEQUENCE [LARGE SCALE GENOMIC DNA]</scope>
</reference>
<evidence type="ECO:0000256" key="2">
    <source>
        <dbReference type="SAM" id="SignalP"/>
    </source>
</evidence>
<feature type="region of interest" description="Disordered" evidence="1">
    <location>
        <begin position="63"/>
        <end position="96"/>
    </location>
</feature>
<organism evidence="3 4">
    <name type="scientific">Prorocentrum cordatum</name>
    <dbReference type="NCBI Taxonomy" id="2364126"/>
    <lineage>
        <taxon>Eukaryota</taxon>
        <taxon>Sar</taxon>
        <taxon>Alveolata</taxon>
        <taxon>Dinophyceae</taxon>
        <taxon>Prorocentrales</taxon>
        <taxon>Prorocentraceae</taxon>
        <taxon>Prorocentrum</taxon>
    </lineage>
</organism>
<comment type="caution">
    <text evidence="3">The sequence shown here is derived from an EMBL/GenBank/DDBJ whole genome shotgun (WGS) entry which is preliminary data.</text>
</comment>
<protein>
    <recommendedName>
        <fullName evidence="5">Secreted protein</fullName>
    </recommendedName>
</protein>
<feature type="signal peptide" evidence="2">
    <location>
        <begin position="1"/>
        <end position="18"/>
    </location>
</feature>
<dbReference type="EMBL" id="CAUYUJ010002003">
    <property type="protein sequence ID" value="CAK0798729.1"/>
    <property type="molecule type" value="Genomic_DNA"/>
</dbReference>
<evidence type="ECO:0000313" key="3">
    <source>
        <dbReference type="EMBL" id="CAK0798729.1"/>
    </source>
</evidence>
<keyword evidence="2" id="KW-0732">Signal</keyword>
<dbReference type="Proteomes" id="UP001189429">
    <property type="component" value="Unassembled WGS sequence"/>
</dbReference>
<feature type="compositionally biased region" description="Polar residues" evidence="1">
    <location>
        <begin position="22"/>
        <end position="32"/>
    </location>
</feature>
<accession>A0ABN9PZG7</accession>
<sequence length="127" mass="13662">MMGSAALGLLCLVAPASALTVSPERQISSDVEQGSEKLGEGSAERWSNQSSYRVMSFNGSDWSVRGHPARTGKPRTPWVVSTPQCPAPKGAESWSQNGEDQHLYHNYFCGKRNGTFVEMGALDVGST</sequence>
<feature type="chain" id="PRO_5045476278" description="Secreted protein" evidence="2">
    <location>
        <begin position="19"/>
        <end position="127"/>
    </location>
</feature>
<gene>
    <name evidence="3" type="ORF">PCOR1329_LOCUS7397</name>
</gene>
<feature type="compositionally biased region" description="Basic and acidic residues" evidence="1">
    <location>
        <begin position="34"/>
        <end position="43"/>
    </location>
</feature>
<proteinExistence type="predicted"/>
<evidence type="ECO:0000313" key="4">
    <source>
        <dbReference type="Proteomes" id="UP001189429"/>
    </source>
</evidence>
<keyword evidence="4" id="KW-1185">Reference proteome</keyword>
<evidence type="ECO:0000256" key="1">
    <source>
        <dbReference type="SAM" id="MobiDB-lite"/>
    </source>
</evidence>
<evidence type="ECO:0008006" key="5">
    <source>
        <dbReference type="Google" id="ProtNLM"/>
    </source>
</evidence>
<name>A0ABN9PZG7_9DINO</name>